<dbReference type="PANTHER" id="PTHR43776:SF7">
    <property type="entry name" value="D,D-DIPEPTIDE TRANSPORT ATP-BINDING PROTEIN DDPF-RELATED"/>
    <property type="match status" value="1"/>
</dbReference>
<evidence type="ECO:0000256" key="3">
    <source>
        <dbReference type="ARBA" id="ARBA00022741"/>
    </source>
</evidence>
<evidence type="ECO:0000256" key="2">
    <source>
        <dbReference type="ARBA" id="ARBA00022448"/>
    </source>
</evidence>
<keyword evidence="2" id="KW-0813">Transport</keyword>
<keyword evidence="6" id="KW-1185">Reference proteome</keyword>
<dbReference type="PANTHER" id="PTHR43776">
    <property type="entry name" value="TRANSPORT ATP-BINDING PROTEIN"/>
    <property type="match status" value="1"/>
</dbReference>
<evidence type="ECO:0008006" key="7">
    <source>
        <dbReference type="Google" id="ProtNLM"/>
    </source>
</evidence>
<dbReference type="SUPFAM" id="SSF52540">
    <property type="entry name" value="P-loop containing nucleoside triphosphate hydrolases"/>
    <property type="match status" value="1"/>
</dbReference>
<sequence length="133" mass="14523">MAQVASAGTEAVLTRDSCAQAWLRHGTAYLFISHDLKVVRAICHQVMVMRKGRIVESGNTELTISSPREDYTRRLVNAALTVEAWGSQRQALVRQRRPSAPTLCPDPLPLRSAGAGLGIDLLQPSASSSRRSR</sequence>
<dbReference type="Gene3D" id="3.40.50.300">
    <property type="entry name" value="P-loop containing nucleotide triphosphate hydrolases"/>
    <property type="match status" value="1"/>
</dbReference>
<protein>
    <recommendedName>
        <fullName evidence="7">Oligopeptide/dipeptide ABC transporter C-terminal domain-containing protein</fullName>
    </recommendedName>
</protein>
<evidence type="ECO:0000256" key="4">
    <source>
        <dbReference type="ARBA" id="ARBA00022840"/>
    </source>
</evidence>
<comment type="similarity">
    <text evidence="1">Belongs to the ABC transporter superfamily.</text>
</comment>
<dbReference type="InterPro" id="IPR050319">
    <property type="entry name" value="ABC_transp_ATP-bind"/>
</dbReference>
<accession>A0ABV6JMJ1</accession>
<keyword evidence="4" id="KW-0067">ATP-binding</keyword>
<dbReference type="EMBL" id="JBHLUN010000001">
    <property type="protein sequence ID" value="MFC0406926.1"/>
    <property type="molecule type" value="Genomic_DNA"/>
</dbReference>
<comment type="caution">
    <text evidence="5">The sequence shown here is derived from an EMBL/GenBank/DDBJ whole genome shotgun (WGS) entry which is preliminary data.</text>
</comment>
<dbReference type="Proteomes" id="UP001589865">
    <property type="component" value="Unassembled WGS sequence"/>
</dbReference>
<keyword evidence="3" id="KW-0547">Nucleotide-binding</keyword>
<dbReference type="InterPro" id="IPR027417">
    <property type="entry name" value="P-loop_NTPase"/>
</dbReference>
<reference evidence="5 6" key="1">
    <citation type="submission" date="2024-09" db="EMBL/GenBank/DDBJ databases">
        <authorList>
            <person name="Sun Q."/>
            <person name="Mori K."/>
        </authorList>
    </citation>
    <scope>NUCLEOTIDE SEQUENCE [LARGE SCALE GENOMIC DNA]</scope>
    <source>
        <strain evidence="5 6">TBRC 5777</strain>
    </source>
</reference>
<dbReference type="RefSeq" id="WP_377042615.1">
    <property type="nucleotide sequence ID" value="NZ_JBHLUN010000001.1"/>
</dbReference>
<name>A0ABV6JMJ1_9PROT</name>
<organism evidence="5 6">
    <name type="scientific">Roseomonas elaeocarpi</name>
    <dbReference type="NCBI Taxonomy" id="907779"/>
    <lineage>
        <taxon>Bacteria</taxon>
        <taxon>Pseudomonadati</taxon>
        <taxon>Pseudomonadota</taxon>
        <taxon>Alphaproteobacteria</taxon>
        <taxon>Acetobacterales</taxon>
        <taxon>Roseomonadaceae</taxon>
        <taxon>Roseomonas</taxon>
    </lineage>
</organism>
<proteinExistence type="inferred from homology"/>
<evidence type="ECO:0000256" key="1">
    <source>
        <dbReference type="ARBA" id="ARBA00005417"/>
    </source>
</evidence>
<evidence type="ECO:0000313" key="6">
    <source>
        <dbReference type="Proteomes" id="UP001589865"/>
    </source>
</evidence>
<evidence type="ECO:0000313" key="5">
    <source>
        <dbReference type="EMBL" id="MFC0406926.1"/>
    </source>
</evidence>
<gene>
    <name evidence="5" type="ORF">ACFFGY_01610</name>
</gene>